<evidence type="ECO:0000256" key="1">
    <source>
        <dbReference type="SAM" id="MobiDB-lite"/>
    </source>
</evidence>
<dbReference type="AlphaFoldDB" id="A0A0D2NRZ1"/>
<proteinExistence type="predicted"/>
<feature type="compositionally biased region" description="Polar residues" evidence="1">
    <location>
        <begin position="209"/>
        <end position="223"/>
    </location>
</feature>
<reference evidence="3" key="1">
    <citation type="submission" date="2014-04" db="EMBL/GenBank/DDBJ databases">
        <title>Evolutionary Origins and Diversification of the Mycorrhizal Mutualists.</title>
        <authorList>
            <consortium name="DOE Joint Genome Institute"/>
            <consortium name="Mycorrhizal Genomics Consortium"/>
            <person name="Kohler A."/>
            <person name="Kuo A."/>
            <person name="Nagy L.G."/>
            <person name="Floudas D."/>
            <person name="Copeland A."/>
            <person name="Barry K.W."/>
            <person name="Cichocki N."/>
            <person name="Veneault-Fourrey C."/>
            <person name="LaButti K."/>
            <person name="Lindquist E.A."/>
            <person name="Lipzen A."/>
            <person name="Lundell T."/>
            <person name="Morin E."/>
            <person name="Murat C."/>
            <person name="Riley R."/>
            <person name="Ohm R."/>
            <person name="Sun H."/>
            <person name="Tunlid A."/>
            <person name="Henrissat B."/>
            <person name="Grigoriev I.V."/>
            <person name="Hibbett D.S."/>
            <person name="Martin F."/>
        </authorList>
    </citation>
    <scope>NUCLEOTIDE SEQUENCE [LARGE SCALE GENOMIC DNA]</scope>
    <source>
        <strain evidence="3">FD-334 SS-4</strain>
    </source>
</reference>
<keyword evidence="3" id="KW-1185">Reference proteome</keyword>
<dbReference type="OrthoDB" id="3191896at2759"/>
<dbReference type="STRING" id="945553.A0A0D2NRZ1"/>
<dbReference type="EMBL" id="KN817557">
    <property type="protein sequence ID" value="KJA21569.1"/>
    <property type="molecule type" value="Genomic_DNA"/>
</dbReference>
<organism evidence="2 3">
    <name type="scientific">Hypholoma sublateritium (strain FD-334 SS-4)</name>
    <dbReference type="NCBI Taxonomy" id="945553"/>
    <lineage>
        <taxon>Eukaryota</taxon>
        <taxon>Fungi</taxon>
        <taxon>Dikarya</taxon>
        <taxon>Basidiomycota</taxon>
        <taxon>Agaricomycotina</taxon>
        <taxon>Agaricomycetes</taxon>
        <taxon>Agaricomycetidae</taxon>
        <taxon>Agaricales</taxon>
        <taxon>Agaricineae</taxon>
        <taxon>Strophariaceae</taxon>
        <taxon>Hypholoma</taxon>
    </lineage>
</organism>
<name>A0A0D2NRZ1_HYPSF</name>
<protein>
    <submittedName>
        <fullName evidence="2">Uncharacterized protein</fullName>
    </submittedName>
</protein>
<dbReference type="OMA" id="RAHTEDH"/>
<evidence type="ECO:0000313" key="3">
    <source>
        <dbReference type="Proteomes" id="UP000054270"/>
    </source>
</evidence>
<feature type="region of interest" description="Disordered" evidence="1">
    <location>
        <begin position="203"/>
        <end position="223"/>
    </location>
</feature>
<sequence>MAELDCPAPLEQIFQKVEQESEWRAQQAQLTGGADSAPVQEVANAATAKRQKERRRGSISISRIGQFTENDFNAAKDGVSRSPNGLVFASSSPMYQSQIANLSTTSVASGASEYSNDHAHTEDDNHVTQMHHIAAKPSISSKMMPRRLSRAHSTSVMPSWGAKDVESTVIIGVSIQEATVHSVREELDGESGVVNRSRRASVVARGPSIQKQTSHNSLGSRLSETGWLSRAKSTFAQKFRRKPKLAASAYSS</sequence>
<gene>
    <name evidence="2" type="ORF">HYPSUDRAFT_67693</name>
</gene>
<dbReference type="Proteomes" id="UP000054270">
    <property type="component" value="Unassembled WGS sequence"/>
</dbReference>
<evidence type="ECO:0000313" key="2">
    <source>
        <dbReference type="EMBL" id="KJA21569.1"/>
    </source>
</evidence>
<accession>A0A0D2NRZ1</accession>